<comment type="caution">
    <text evidence="5">The sequence shown here is derived from an EMBL/GenBank/DDBJ whole genome shotgun (WGS) entry which is preliminary data.</text>
</comment>
<dbReference type="Proteomes" id="UP001385951">
    <property type="component" value="Unassembled WGS sequence"/>
</dbReference>
<dbReference type="SUPFAM" id="SSF57850">
    <property type="entry name" value="RING/U-box"/>
    <property type="match status" value="1"/>
</dbReference>
<name>A0AAW0G235_9APHY</name>
<keyword evidence="3" id="KW-0862">Zinc</keyword>
<evidence type="ECO:0000256" key="1">
    <source>
        <dbReference type="ARBA" id="ARBA00022723"/>
    </source>
</evidence>
<evidence type="ECO:0000256" key="3">
    <source>
        <dbReference type="ARBA" id="ARBA00022833"/>
    </source>
</evidence>
<feature type="region of interest" description="Disordered" evidence="4">
    <location>
        <begin position="284"/>
        <end position="351"/>
    </location>
</feature>
<feature type="compositionally biased region" description="Basic and acidic residues" evidence="4">
    <location>
        <begin position="328"/>
        <end position="338"/>
    </location>
</feature>
<dbReference type="InterPro" id="IPR043145">
    <property type="entry name" value="Znf_ZZ_sf"/>
</dbReference>
<dbReference type="EMBL" id="JASBNA010000030">
    <property type="protein sequence ID" value="KAK7683622.1"/>
    <property type="molecule type" value="Genomic_DNA"/>
</dbReference>
<dbReference type="GO" id="GO:0008270">
    <property type="term" value="F:zinc ion binding"/>
    <property type="evidence" value="ECO:0007669"/>
    <property type="project" value="UniProtKB-KW"/>
</dbReference>
<evidence type="ECO:0000256" key="4">
    <source>
        <dbReference type="SAM" id="MobiDB-lite"/>
    </source>
</evidence>
<sequence length="511" mass="58542">MWVWIFEPVPENDYAFRASGVDYDLDSYVLEGTYSISDDGVVEVDFQITYESGSPQEYYKGRIDEKGSLIGFKGFSPDNVTEDNYASRFIVRRIPPDIMVHRPSPMEFEENAPRALWRFARDTIMMQTRRKMWSWSYFRGRRDLRRRYVELNIRTWEYGPPPSSEETEEFLASRKALIPDDALMALNIRKELLRTLPKHFDIPCDGCGEPIGGARIICMDCRKNDSELWHTVDFCDDPRCYSVTVTAQNRDYLEKPHLPTHTFMKIRTYVHWRDLIDAASNAQSELDRYRGPNAGDTSESDSDEAEDETDETREVKNEEGGDGDEDASGEKSGHKSSTEEEAGSDDQQSSRSSTAAKLSNCFACHSPTEMPCWYCTVCTDCVICDSCESQTLLPCVACNKTFIQPTWWYGLESKDRFVCNICTVKGAEPSERVNRETLHVYTHPLVRARERVDDEDSEPSTTADRLELLESTVRSIQDSFNTRFGKLEDTLALLQQAITNLMELKSESQTT</sequence>
<evidence type="ECO:0000256" key="2">
    <source>
        <dbReference type="ARBA" id="ARBA00022771"/>
    </source>
</evidence>
<keyword evidence="6" id="KW-1185">Reference proteome</keyword>
<protein>
    <submittedName>
        <fullName evidence="5">Uncharacterized protein</fullName>
    </submittedName>
</protein>
<evidence type="ECO:0000313" key="6">
    <source>
        <dbReference type="Proteomes" id="UP001385951"/>
    </source>
</evidence>
<organism evidence="5 6">
    <name type="scientific">Cerrena zonata</name>
    <dbReference type="NCBI Taxonomy" id="2478898"/>
    <lineage>
        <taxon>Eukaryota</taxon>
        <taxon>Fungi</taxon>
        <taxon>Dikarya</taxon>
        <taxon>Basidiomycota</taxon>
        <taxon>Agaricomycotina</taxon>
        <taxon>Agaricomycetes</taxon>
        <taxon>Polyporales</taxon>
        <taxon>Cerrenaceae</taxon>
        <taxon>Cerrena</taxon>
    </lineage>
</organism>
<reference evidence="5 6" key="1">
    <citation type="submission" date="2022-09" db="EMBL/GenBank/DDBJ databases">
        <authorList>
            <person name="Palmer J.M."/>
        </authorList>
    </citation>
    <scope>NUCLEOTIDE SEQUENCE [LARGE SCALE GENOMIC DNA]</scope>
    <source>
        <strain evidence="5 6">DSM 7382</strain>
    </source>
</reference>
<proteinExistence type="predicted"/>
<evidence type="ECO:0000313" key="5">
    <source>
        <dbReference type="EMBL" id="KAK7683622.1"/>
    </source>
</evidence>
<keyword evidence="1" id="KW-0479">Metal-binding</keyword>
<feature type="compositionally biased region" description="Acidic residues" evidence="4">
    <location>
        <begin position="298"/>
        <end position="311"/>
    </location>
</feature>
<dbReference type="AlphaFoldDB" id="A0AAW0G235"/>
<accession>A0AAW0G235</accession>
<keyword evidence="2" id="KW-0863">Zinc-finger</keyword>
<gene>
    <name evidence="5" type="ORF">QCA50_013460</name>
</gene>
<dbReference type="Gene3D" id="3.30.60.90">
    <property type="match status" value="1"/>
</dbReference>